<dbReference type="Proteomes" id="UP000666562">
    <property type="component" value="Unassembled WGS sequence"/>
</dbReference>
<reference evidence="1" key="1">
    <citation type="submission" date="2020-03" db="EMBL/GenBank/DDBJ databases">
        <title>Genome differentiation and subclade ecological adaptation of Prochlorococcus HLII clade in the global ocean.</title>
        <authorList>
            <person name="Yan W."/>
            <person name="Fen X."/>
            <person name="Zhang W."/>
        </authorList>
    </citation>
    <scope>NUCLEOTIDE SEQUENCE</scope>
    <source>
        <strain evidence="1">XMU1401</strain>
    </source>
</reference>
<evidence type="ECO:0000313" key="2">
    <source>
        <dbReference type="Proteomes" id="UP000666562"/>
    </source>
</evidence>
<dbReference type="AlphaFoldDB" id="A0A8I1X431"/>
<dbReference type="EMBL" id="JAAORC010000002">
    <property type="protein sequence ID" value="MBO8223121.1"/>
    <property type="molecule type" value="Genomic_DNA"/>
</dbReference>
<sequence>MQKLIRVSINETGGEFTCGTIESDQGDLIEEIRNKIDDGDMSSYCEPDQAKCIEDKHTIFSESCEGKGEWENDFLKIVDSSEETLYEGGDY</sequence>
<comment type="caution">
    <text evidence="1">The sequence shown here is derived from an EMBL/GenBank/DDBJ whole genome shotgun (WGS) entry which is preliminary data.</text>
</comment>
<organism evidence="1 2">
    <name type="scientific">Prochlorococcus marinus str. XMU1401</name>
    <dbReference type="NCBI Taxonomy" id="2052594"/>
    <lineage>
        <taxon>Bacteria</taxon>
        <taxon>Bacillati</taxon>
        <taxon>Cyanobacteriota</taxon>
        <taxon>Cyanophyceae</taxon>
        <taxon>Synechococcales</taxon>
        <taxon>Prochlorococcaceae</taxon>
        <taxon>Prochlorococcus</taxon>
    </lineage>
</organism>
<gene>
    <name evidence="1" type="ORF">HA142_06300</name>
</gene>
<protein>
    <submittedName>
        <fullName evidence="1">Uncharacterized protein</fullName>
    </submittedName>
</protein>
<accession>A0A8I1X431</accession>
<evidence type="ECO:0000313" key="1">
    <source>
        <dbReference type="EMBL" id="MBO8223121.1"/>
    </source>
</evidence>
<proteinExistence type="predicted"/>
<dbReference type="RefSeq" id="WP_100883815.1">
    <property type="nucleotide sequence ID" value="NZ_JAAORC010000002.1"/>
</dbReference>
<name>A0A8I1X431_PROMR</name>